<name>A0A392TLQ0_9FABA</name>
<organism evidence="1 2">
    <name type="scientific">Trifolium medium</name>
    <dbReference type="NCBI Taxonomy" id="97028"/>
    <lineage>
        <taxon>Eukaryota</taxon>
        <taxon>Viridiplantae</taxon>
        <taxon>Streptophyta</taxon>
        <taxon>Embryophyta</taxon>
        <taxon>Tracheophyta</taxon>
        <taxon>Spermatophyta</taxon>
        <taxon>Magnoliopsida</taxon>
        <taxon>eudicotyledons</taxon>
        <taxon>Gunneridae</taxon>
        <taxon>Pentapetalae</taxon>
        <taxon>rosids</taxon>
        <taxon>fabids</taxon>
        <taxon>Fabales</taxon>
        <taxon>Fabaceae</taxon>
        <taxon>Papilionoideae</taxon>
        <taxon>50 kb inversion clade</taxon>
        <taxon>NPAAA clade</taxon>
        <taxon>Hologalegina</taxon>
        <taxon>IRL clade</taxon>
        <taxon>Trifolieae</taxon>
        <taxon>Trifolium</taxon>
    </lineage>
</organism>
<comment type="caution">
    <text evidence="1">The sequence shown here is derived from an EMBL/GenBank/DDBJ whole genome shotgun (WGS) entry which is preliminary data.</text>
</comment>
<accession>A0A392TLQ0</accession>
<proteinExistence type="predicted"/>
<reference evidence="1 2" key="1">
    <citation type="journal article" date="2018" name="Front. Plant Sci.">
        <title>Red Clover (Trifolium pratense) and Zigzag Clover (T. medium) - A Picture of Genomic Similarities and Differences.</title>
        <authorList>
            <person name="Dluhosova J."/>
            <person name="Istvanek J."/>
            <person name="Nedelnik J."/>
            <person name="Repkova J."/>
        </authorList>
    </citation>
    <scope>NUCLEOTIDE SEQUENCE [LARGE SCALE GENOMIC DNA]</scope>
    <source>
        <strain evidence="2">cv. 10/8</strain>
        <tissue evidence="1">Leaf</tissue>
    </source>
</reference>
<evidence type="ECO:0000313" key="2">
    <source>
        <dbReference type="Proteomes" id="UP000265520"/>
    </source>
</evidence>
<sequence length="39" mass="4214">MVDDVPDQKPDCNLIWCGPAVSGGDSEVEPNSTLQNRLI</sequence>
<protein>
    <submittedName>
        <fullName evidence="1">Uncharacterized protein</fullName>
    </submittedName>
</protein>
<feature type="non-terminal residue" evidence="1">
    <location>
        <position position="39"/>
    </location>
</feature>
<evidence type="ECO:0000313" key="1">
    <source>
        <dbReference type="EMBL" id="MCI61050.1"/>
    </source>
</evidence>
<dbReference type="EMBL" id="LXQA010592818">
    <property type="protein sequence ID" value="MCI61050.1"/>
    <property type="molecule type" value="Genomic_DNA"/>
</dbReference>
<dbReference type="AlphaFoldDB" id="A0A392TLQ0"/>
<keyword evidence="2" id="KW-1185">Reference proteome</keyword>
<dbReference type="Proteomes" id="UP000265520">
    <property type="component" value="Unassembled WGS sequence"/>
</dbReference>